<dbReference type="InterPro" id="IPR051205">
    <property type="entry name" value="UbiH/COQ6_monooxygenase"/>
</dbReference>
<evidence type="ECO:0000259" key="8">
    <source>
        <dbReference type="Pfam" id="PF01494"/>
    </source>
</evidence>
<evidence type="ECO:0000256" key="7">
    <source>
        <dbReference type="ARBA" id="ARBA00023033"/>
    </source>
</evidence>
<dbReference type="Pfam" id="PF01494">
    <property type="entry name" value="FAD_binding_3"/>
    <property type="match status" value="1"/>
</dbReference>
<sequence length="382" mass="41920">MMLPLHVPVIIVGAGPVGMLLSLQLQQQGQQILLLEARPKAVPPQDKRTLALSYNSVMAFQDAGVNLTNTAMTAISQVHISQQNAYGRTLLSHTDLNLPFMGQVIDYAQLMRASMQALDAQNVPSHWGMAVSNVQTLSSWAQVTLADGTQITCDWLILAEGGELTAQIPHLNPTQYNYHQHAYITTAYFDQAQNGVAYERFAQAGPFALLPYGEHYRLIWTRTPSEAQRLAHLPFADFKQEFDSAFGTRAGELLAVDEAIQFPLALKQLQSVTSGRVICIGNAAQTMHPVAAQGLNLGVRDAQALAQAFQNTTQMKNGQLGQTYARSRRLDAKTIVGFTHSLVTVFDQPHAFLQVGRGAIMSVLNTSLPLRQKFSEHLIFGL</sequence>
<comment type="pathway">
    <text evidence="2">Cofactor biosynthesis; ubiquinone biosynthesis.</text>
</comment>
<evidence type="ECO:0000256" key="6">
    <source>
        <dbReference type="ARBA" id="ARBA00023002"/>
    </source>
</evidence>
<keyword evidence="5" id="KW-0274">FAD</keyword>
<keyword evidence="10" id="KW-1185">Reference proteome</keyword>
<proteinExistence type="inferred from homology"/>
<protein>
    <submittedName>
        <fullName evidence="9">FAD-dependent monooxygenase</fullName>
    </submittedName>
</protein>
<dbReference type="Proteomes" id="UP000832034">
    <property type="component" value="Chromosome"/>
</dbReference>
<dbReference type="InterPro" id="IPR036188">
    <property type="entry name" value="FAD/NAD-bd_sf"/>
</dbReference>
<dbReference type="GO" id="GO:0004497">
    <property type="term" value="F:monooxygenase activity"/>
    <property type="evidence" value="ECO:0007669"/>
    <property type="project" value="UniProtKB-KW"/>
</dbReference>
<dbReference type="Gene3D" id="3.30.9.10">
    <property type="entry name" value="D-Amino Acid Oxidase, subunit A, domain 2"/>
    <property type="match status" value="1"/>
</dbReference>
<dbReference type="EMBL" id="CP091512">
    <property type="protein sequence ID" value="UOO93043.1"/>
    <property type="molecule type" value="Genomic_DNA"/>
</dbReference>
<gene>
    <name evidence="9" type="ORF">LVJ81_03150</name>
</gene>
<comment type="similarity">
    <text evidence="3">Belongs to the UbiH/COQ6 family.</text>
</comment>
<name>A0ABY4ECG9_VITST</name>
<reference evidence="9" key="1">
    <citation type="submission" date="2021-12" db="EMBL/GenBank/DDBJ databases">
        <authorList>
            <person name="Veyrier F.J."/>
        </authorList>
    </citation>
    <scope>NUCLEOTIDE SEQUENCE</scope>
    <source>
        <strain evidence="9">SAG 1488-6</strain>
    </source>
</reference>
<dbReference type="PANTHER" id="PTHR43876:SF7">
    <property type="entry name" value="UBIQUINONE BIOSYNTHESIS MONOOXYGENASE COQ6, MITOCHONDRIAL"/>
    <property type="match status" value="1"/>
</dbReference>
<evidence type="ECO:0000256" key="1">
    <source>
        <dbReference type="ARBA" id="ARBA00001974"/>
    </source>
</evidence>
<evidence type="ECO:0000256" key="2">
    <source>
        <dbReference type="ARBA" id="ARBA00004749"/>
    </source>
</evidence>
<feature type="domain" description="FAD-binding" evidence="8">
    <location>
        <begin position="7"/>
        <end position="338"/>
    </location>
</feature>
<dbReference type="RefSeq" id="WP_026353500.1">
    <property type="nucleotide sequence ID" value="NZ_CP091512.1"/>
</dbReference>
<keyword evidence="7 9" id="KW-0503">Monooxygenase</keyword>
<evidence type="ECO:0000256" key="4">
    <source>
        <dbReference type="ARBA" id="ARBA00022630"/>
    </source>
</evidence>
<dbReference type="NCBIfam" id="TIGR01988">
    <property type="entry name" value="Ubi-OHases"/>
    <property type="match status" value="1"/>
</dbReference>
<dbReference type="PRINTS" id="PR00420">
    <property type="entry name" value="RNGMNOXGNASE"/>
</dbReference>
<accession>A0ABY4ECG9</accession>
<reference evidence="9" key="2">
    <citation type="journal article" date="2022" name="Res Sq">
        <title>Evolution of multicellular longitudinally dividing oral cavity symbionts (Neisseriaceae).</title>
        <authorList>
            <person name="Nyongesa S."/>
            <person name="Weber P."/>
            <person name="Bernet E."/>
            <person name="Pullido F."/>
            <person name="Nieckarz M."/>
            <person name="Delaby M."/>
            <person name="Nieves C."/>
            <person name="Viehboeck T."/>
            <person name="Krause N."/>
            <person name="Rivera-Millot A."/>
            <person name="Nakamura A."/>
            <person name="Vischer N."/>
            <person name="VanNieuwenhze M."/>
            <person name="Brun Y."/>
            <person name="Cava F."/>
            <person name="Bulgheresi S."/>
            <person name="Veyrier F."/>
        </authorList>
    </citation>
    <scope>NUCLEOTIDE SEQUENCE</scope>
    <source>
        <strain evidence="9">SAG 1488-6</strain>
    </source>
</reference>
<dbReference type="SUPFAM" id="SSF51905">
    <property type="entry name" value="FAD/NAD(P)-binding domain"/>
    <property type="match status" value="1"/>
</dbReference>
<evidence type="ECO:0000256" key="5">
    <source>
        <dbReference type="ARBA" id="ARBA00022827"/>
    </source>
</evidence>
<dbReference type="InterPro" id="IPR002938">
    <property type="entry name" value="FAD-bd"/>
</dbReference>
<evidence type="ECO:0000313" key="10">
    <source>
        <dbReference type="Proteomes" id="UP000832034"/>
    </source>
</evidence>
<organism evidence="9 10">
    <name type="scientific">Vitreoscilla stercoraria</name>
    <dbReference type="NCBI Taxonomy" id="61"/>
    <lineage>
        <taxon>Bacteria</taxon>
        <taxon>Pseudomonadati</taxon>
        <taxon>Pseudomonadota</taxon>
        <taxon>Betaproteobacteria</taxon>
        <taxon>Neisseriales</taxon>
        <taxon>Neisseriaceae</taxon>
        <taxon>Vitreoscilla</taxon>
    </lineage>
</organism>
<keyword evidence="4" id="KW-0285">Flavoprotein</keyword>
<comment type="cofactor">
    <cofactor evidence="1">
        <name>FAD</name>
        <dbReference type="ChEBI" id="CHEBI:57692"/>
    </cofactor>
</comment>
<dbReference type="InterPro" id="IPR010971">
    <property type="entry name" value="UbiH/COQ6"/>
</dbReference>
<dbReference type="PANTHER" id="PTHR43876">
    <property type="entry name" value="UBIQUINONE BIOSYNTHESIS MONOOXYGENASE COQ6, MITOCHONDRIAL"/>
    <property type="match status" value="1"/>
</dbReference>
<evidence type="ECO:0000256" key="3">
    <source>
        <dbReference type="ARBA" id="ARBA00005349"/>
    </source>
</evidence>
<keyword evidence="6" id="KW-0560">Oxidoreductase</keyword>
<dbReference type="Gene3D" id="3.50.50.60">
    <property type="entry name" value="FAD/NAD(P)-binding domain"/>
    <property type="match status" value="2"/>
</dbReference>
<evidence type="ECO:0000313" key="9">
    <source>
        <dbReference type="EMBL" id="UOO93043.1"/>
    </source>
</evidence>